<evidence type="ECO:0000256" key="6">
    <source>
        <dbReference type="ARBA" id="ARBA00023065"/>
    </source>
</evidence>
<dbReference type="Pfam" id="PF13505">
    <property type="entry name" value="OMP_b-brl"/>
    <property type="match status" value="1"/>
</dbReference>
<keyword evidence="3" id="KW-1134">Transmembrane beta strand</keyword>
<dbReference type="PANTHER" id="PTHR30329:SF21">
    <property type="entry name" value="LIPOPROTEIN YIAD-RELATED"/>
    <property type="match status" value="1"/>
</dbReference>
<evidence type="ECO:0000256" key="1">
    <source>
        <dbReference type="ARBA" id="ARBA00004571"/>
    </source>
</evidence>
<dbReference type="AlphaFoldDB" id="J9FTA7"/>
<dbReference type="GO" id="GO:0006811">
    <property type="term" value="P:monoatomic ion transport"/>
    <property type="evidence" value="ECO:0007669"/>
    <property type="project" value="UniProtKB-KW"/>
</dbReference>
<dbReference type="Pfam" id="PF00691">
    <property type="entry name" value="OmpA"/>
    <property type="match status" value="1"/>
</dbReference>
<dbReference type="PANTHER" id="PTHR30329">
    <property type="entry name" value="STATOR ELEMENT OF FLAGELLAR MOTOR COMPLEX"/>
    <property type="match status" value="1"/>
</dbReference>
<evidence type="ECO:0000256" key="9">
    <source>
        <dbReference type="ARBA" id="ARBA00023237"/>
    </source>
</evidence>
<gene>
    <name evidence="11" type="ORF">EVA_21303</name>
</gene>
<organism evidence="11">
    <name type="scientific">gut metagenome</name>
    <dbReference type="NCBI Taxonomy" id="749906"/>
    <lineage>
        <taxon>unclassified sequences</taxon>
        <taxon>metagenomes</taxon>
        <taxon>organismal metagenomes</taxon>
    </lineage>
</organism>
<dbReference type="SUPFAM" id="SSF56925">
    <property type="entry name" value="OMPA-like"/>
    <property type="match status" value="1"/>
</dbReference>
<keyword evidence="5" id="KW-0732">Signal</keyword>
<keyword evidence="8" id="KW-0472">Membrane</keyword>
<keyword evidence="9" id="KW-0998">Cell outer membrane</keyword>
<dbReference type="InterPro" id="IPR006665">
    <property type="entry name" value="OmpA-like"/>
</dbReference>
<reference evidence="11" key="1">
    <citation type="journal article" date="2012" name="PLoS ONE">
        <title>Gene sets for utilization of primary and secondary nutrition supplies in the distal gut of endangered iberian lynx.</title>
        <authorList>
            <person name="Alcaide M."/>
            <person name="Messina E."/>
            <person name="Richter M."/>
            <person name="Bargiela R."/>
            <person name="Peplies J."/>
            <person name="Huws S.A."/>
            <person name="Newbold C.J."/>
            <person name="Golyshin P.N."/>
            <person name="Simon M.A."/>
            <person name="Lopez G."/>
            <person name="Yakimov M.M."/>
            <person name="Ferrer M."/>
        </authorList>
    </citation>
    <scope>NUCLEOTIDE SEQUENCE</scope>
</reference>
<evidence type="ECO:0000256" key="4">
    <source>
        <dbReference type="ARBA" id="ARBA00022692"/>
    </source>
</evidence>
<evidence type="ECO:0000256" key="2">
    <source>
        <dbReference type="ARBA" id="ARBA00022448"/>
    </source>
</evidence>
<dbReference type="CDD" id="cd07185">
    <property type="entry name" value="OmpA_C-like"/>
    <property type="match status" value="1"/>
</dbReference>
<protein>
    <submittedName>
        <fullName evidence="11">Major outer membrane protein OmpA</fullName>
    </submittedName>
</protein>
<dbReference type="InterPro" id="IPR006664">
    <property type="entry name" value="OMP_bac"/>
</dbReference>
<proteinExistence type="predicted"/>
<comment type="subcellular location">
    <subcellularLocation>
        <location evidence="1">Cell outer membrane</location>
        <topology evidence="1">Multi-pass membrane protein</topology>
    </subcellularLocation>
</comment>
<feature type="domain" description="OmpA-like" evidence="10">
    <location>
        <begin position="238"/>
        <end position="348"/>
    </location>
</feature>
<dbReference type="Gene3D" id="2.40.160.20">
    <property type="match status" value="1"/>
</dbReference>
<dbReference type="InterPro" id="IPR011250">
    <property type="entry name" value="OMP/PagP_B-barrel"/>
</dbReference>
<keyword evidence="7" id="KW-0626">Porin</keyword>
<dbReference type="SUPFAM" id="SSF103088">
    <property type="entry name" value="OmpA-like"/>
    <property type="match status" value="1"/>
</dbReference>
<dbReference type="PROSITE" id="PS51123">
    <property type="entry name" value="OMPA_2"/>
    <property type="match status" value="1"/>
</dbReference>
<evidence type="ECO:0000313" key="11">
    <source>
        <dbReference type="EMBL" id="EJW90589.1"/>
    </source>
</evidence>
<name>J9FTA7_9ZZZZ</name>
<evidence type="ECO:0000259" key="10">
    <source>
        <dbReference type="PROSITE" id="PS51123"/>
    </source>
</evidence>
<evidence type="ECO:0000256" key="7">
    <source>
        <dbReference type="ARBA" id="ARBA00023114"/>
    </source>
</evidence>
<keyword evidence="4" id="KW-0812">Transmembrane</keyword>
<sequence length="348" mass="37949">MAGASATLNAQEAKSQYYTEKWSDNIFVGAGLGIHSNYNDGFNKVTPMINLSLGKYINPTWGVRAVVRGWEQKLEAGDVTMKKKYLAGNLDAMVNLSTLFAGANPDRFFEVYGFVGPEISGAKRLGVKAIVDGSDVNYVRDDNESLKVRFGASAGLGMKFNINEKWAIDVEARTSVSPSIFGVMSEHHKNECKGMLTVGASYVFGGKKFARVEDRVVEKEVIKEVVREVPKEVIKEVIKEVPSAASAAVFFKIGKANISPEGKVNIKLMAKAMKANPNSKFKIAGYADKATGSASFNQKLSEKRAQAVYDALVAEGVSESQLEKVAMGGTENMFEKNYLNRVVILEVK</sequence>
<evidence type="ECO:0000256" key="3">
    <source>
        <dbReference type="ARBA" id="ARBA00022452"/>
    </source>
</evidence>
<dbReference type="GO" id="GO:0046930">
    <property type="term" value="C:pore complex"/>
    <property type="evidence" value="ECO:0007669"/>
    <property type="project" value="UniProtKB-KW"/>
</dbReference>
<dbReference type="EMBL" id="AMCI01008745">
    <property type="protein sequence ID" value="EJW90589.1"/>
    <property type="molecule type" value="Genomic_DNA"/>
</dbReference>
<dbReference type="PRINTS" id="PR01021">
    <property type="entry name" value="OMPADOMAIN"/>
</dbReference>
<keyword evidence="6" id="KW-0406">Ion transport</keyword>
<keyword evidence="2" id="KW-0813">Transport</keyword>
<dbReference type="GO" id="GO:0015288">
    <property type="term" value="F:porin activity"/>
    <property type="evidence" value="ECO:0007669"/>
    <property type="project" value="UniProtKB-KW"/>
</dbReference>
<accession>J9FTA7</accession>
<dbReference type="InterPro" id="IPR050330">
    <property type="entry name" value="Bact_OuterMem_StrucFunc"/>
</dbReference>
<dbReference type="InterPro" id="IPR027385">
    <property type="entry name" value="Beta-barrel_OMP"/>
</dbReference>
<evidence type="ECO:0000256" key="5">
    <source>
        <dbReference type="ARBA" id="ARBA00022729"/>
    </source>
</evidence>
<dbReference type="InterPro" id="IPR036737">
    <property type="entry name" value="OmpA-like_sf"/>
</dbReference>
<dbReference type="GO" id="GO:0009279">
    <property type="term" value="C:cell outer membrane"/>
    <property type="evidence" value="ECO:0007669"/>
    <property type="project" value="UniProtKB-SubCell"/>
</dbReference>
<evidence type="ECO:0000256" key="8">
    <source>
        <dbReference type="ARBA" id="ARBA00023136"/>
    </source>
</evidence>
<dbReference type="Gene3D" id="3.30.1330.60">
    <property type="entry name" value="OmpA-like domain"/>
    <property type="match status" value="1"/>
</dbReference>
<comment type="caution">
    <text evidence="11">The sequence shown here is derived from an EMBL/GenBank/DDBJ whole genome shotgun (WGS) entry which is preliminary data.</text>
</comment>